<evidence type="ECO:0000313" key="6">
    <source>
        <dbReference type="EMBL" id="TCV90860.1"/>
    </source>
</evidence>
<dbReference type="InterPro" id="IPR032710">
    <property type="entry name" value="NTF2-like_dom_sf"/>
</dbReference>
<name>A0A4R3YFH0_9PROT</name>
<dbReference type="PANTHER" id="PTHR44943">
    <property type="entry name" value="CELLULOSE SYNTHASE OPERON PROTEIN C"/>
    <property type="match status" value="1"/>
</dbReference>
<proteinExistence type="predicted"/>
<dbReference type="SUPFAM" id="SSF54427">
    <property type="entry name" value="NTF2-like"/>
    <property type="match status" value="1"/>
</dbReference>
<dbReference type="InterPro" id="IPR051685">
    <property type="entry name" value="Ycf3/AcsC/BcsC/TPR_MFPF"/>
</dbReference>
<feature type="signal peptide" evidence="4">
    <location>
        <begin position="1"/>
        <end position="30"/>
    </location>
</feature>
<accession>A0A4R3YFH0</accession>
<comment type="caution">
    <text evidence="6">The sequence shown here is derived from an EMBL/GenBank/DDBJ whole genome shotgun (WGS) entry which is preliminary data.</text>
</comment>
<dbReference type="PANTHER" id="PTHR44943:SF8">
    <property type="entry name" value="TPR REPEAT-CONTAINING PROTEIN MJ0263"/>
    <property type="match status" value="1"/>
</dbReference>
<dbReference type="Pfam" id="PF24125">
    <property type="entry name" value="Cds6_C"/>
    <property type="match status" value="1"/>
</dbReference>
<dbReference type="AlphaFoldDB" id="A0A4R3YFH0"/>
<keyword evidence="1" id="KW-0677">Repeat</keyword>
<evidence type="ECO:0000256" key="2">
    <source>
        <dbReference type="ARBA" id="ARBA00022803"/>
    </source>
</evidence>
<dbReference type="SMART" id="SM00028">
    <property type="entry name" value="TPR"/>
    <property type="match status" value="3"/>
</dbReference>
<keyword evidence="7" id="KW-1185">Reference proteome</keyword>
<keyword evidence="2 3" id="KW-0802">TPR repeat</keyword>
<dbReference type="SUPFAM" id="SSF48452">
    <property type="entry name" value="TPR-like"/>
    <property type="match status" value="1"/>
</dbReference>
<dbReference type="OrthoDB" id="5294075at2"/>
<reference evidence="6 7" key="1">
    <citation type="submission" date="2019-03" db="EMBL/GenBank/DDBJ databases">
        <title>Genomic Encyclopedia of Type Strains, Phase IV (KMG-IV): sequencing the most valuable type-strain genomes for metagenomic binning, comparative biology and taxonomic classification.</title>
        <authorList>
            <person name="Goeker M."/>
        </authorList>
    </citation>
    <scope>NUCLEOTIDE SEQUENCE [LARGE SCALE GENOMIC DNA]</scope>
    <source>
        <strain evidence="6 7">DSM 100309</strain>
    </source>
</reference>
<dbReference type="Proteomes" id="UP000295367">
    <property type="component" value="Unassembled WGS sequence"/>
</dbReference>
<feature type="chain" id="PRO_5020957751" evidence="4">
    <location>
        <begin position="31"/>
        <end position="383"/>
    </location>
</feature>
<dbReference type="EMBL" id="SMCO01000001">
    <property type="protein sequence ID" value="TCV90860.1"/>
    <property type="molecule type" value="Genomic_DNA"/>
</dbReference>
<dbReference type="InterPro" id="IPR019734">
    <property type="entry name" value="TPR_rpt"/>
</dbReference>
<dbReference type="InterPro" id="IPR011990">
    <property type="entry name" value="TPR-like_helical_dom_sf"/>
</dbReference>
<dbReference type="Pfam" id="PF13414">
    <property type="entry name" value="TPR_11"/>
    <property type="match status" value="1"/>
</dbReference>
<organism evidence="6 7">
    <name type="scientific">Sulfurirhabdus autotrophica</name>
    <dbReference type="NCBI Taxonomy" id="1706046"/>
    <lineage>
        <taxon>Bacteria</taxon>
        <taxon>Pseudomonadati</taxon>
        <taxon>Pseudomonadota</taxon>
        <taxon>Betaproteobacteria</taxon>
        <taxon>Nitrosomonadales</taxon>
        <taxon>Sulfuricellaceae</taxon>
        <taxon>Sulfurirhabdus</taxon>
    </lineage>
</organism>
<evidence type="ECO:0000256" key="4">
    <source>
        <dbReference type="SAM" id="SignalP"/>
    </source>
</evidence>
<evidence type="ECO:0000256" key="1">
    <source>
        <dbReference type="ARBA" id="ARBA00022737"/>
    </source>
</evidence>
<evidence type="ECO:0000256" key="3">
    <source>
        <dbReference type="PROSITE-ProRule" id="PRU00339"/>
    </source>
</evidence>
<dbReference type="PROSITE" id="PS50005">
    <property type="entry name" value="TPR"/>
    <property type="match status" value="1"/>
</dbReference>
<evidence type="ECO:0000313" key="7">
    <source>
        <dbReference type="Proteomes" id="UP000295367"/>
    </source>
</evidence>
<dbReference type="InterPro" id="IPR056203">
    <property type="entry name" value="Cds6_C"/>
</dbReference>
<feature type="domain" description="Cds6 C-terminal" evidence="5">
    <location>
        <begin position="275"/>
        <end position="380"/>
    </location>
</feature>
<keyword evidence="4" id="KW-0732">Signal</keyword>
<dbReference type="Gene3D" id="1.25.40.10">
    <property type="entry name" value="Tetratricopeptide repeat domain"/>
    <property type="match status" value="1"/>
</dbReference>
<feature type="repeat" description="TPR" evidence="3">
    <location>
        <begin position="97"/>
        <end position="130"/>
    </location>
</feature>
<dbReference type="Pfam" id="PF13432">
    <property type="entry name" value="TPR_16"/>
    <property type="match status" value="1"/>
</dbReference>
<protein>
    <submittedName>
        <fullName evidence="6">Tetratricopeptide repeat protein</fullName>
    </submittedName>
</protein>
<dbReference type="RefSeq" id="WP_124947256.1">
    <property type="nucleotide sequence ID" value="NZ_BHVT01000073.1"/>
</dbReference>
<evidence type="ECO:0000259" key="5">
    <source>
        <dbReference type="Pfam" id="PF24125"/>
    </source>
</evidence>
<sequence length="383" mass="42046">MIKIRITALHPLLKTAILCLPLFCMSAVHADELTDAQQLARQGKSAEAIELLNKYLAAHPKDAQARFQKGIILTEQNNASEAIKIFNDLTQDYPNLPEPYNNLAVLYYSQGQYDKAKSALEAAIRTHPTYATAHENLGDIYAKMASQAYDKALQLDKSNTTAQIKLSLVRELFNPGSKGSQSLPRATVSKQPATTIALNTAKPIAAPPANTMGTPAKLDDLKNTGQKTPIRTETVTSPAKTAAVALPPVAETKPAPKPIVEQPAKHAASEQHDEVLSTLNEWAKAWSDRNAKAYLSYYAKDFKTPRGEKRADWENGRKERVTSPKSIQVAIVSPKIRISDASHASATFRQIYRSDSLKSSTMKTLDFVKSGGKWVILEEKIGR</sequence>
<gene>
    <name evidence="6" type="ORF">EDC63_101835</name>
</gene>
<dbReference type="Gene3D" id="3.10.450.50">
    <property type="match status" value="1"/>
</dbReference>